<dbReference type="InterPro" id="IPR013783">
    <property type="entry name" value="Ig-like_fold"/>
</dbReference>
<evidence type="ECO:0000313" key="7">
    <source>
        <dbReference type="EMBL" id="QEL14097.1"/>
    </source>
</evidence>
<dbReference type="SUPFAM" id="SSF117074">
    <property type="entry name" value="Hypothetical protein PA1324"/>
    <property type="match status" value="15"/>
</dbReference>
<evidence type="ECO:0000259" key="5">
    <source>
        <dbReference type="Pfam" id="PF01345"/>
    </source>
</evidence>
<dbReference type="RefSeq" id="WP_149109013.1">
    <property type="nucleotide sequence ID" value="NZ_CP042425.1"/>
</dbReference>
<dbReference type="Proteomes" id="UP000324974">
    <property type="component" value="Chromosome"/>
</dbReference>
<dbReference type="EMBL" id="CP042425">
    <property type="protein sequence ID" value="QEL14097.1"/>
    <property type="molecule type" value="Genomic_DNA"/>
</dbReference>
<proteinExistence type="predicted"/>
<gene>
    <name evidence="7" type="ORF">PX52LOC_00961</name>
</gene>
<feature type="domain" description="SD-repeat containing protein B" evidence="6">
    <location>
        <begin position="2004"/>
        <end position="2121"/>
    </location>
</feature>
<dbReference type="Gene3D" id="2.130.10.130">
    <property type="entry name" value="Integrin alpha, N-terminal"/>
    <property type="match status" value="2"/>
</dbReference>
<dbReference type="PANTHER" id="PTHR23303">
    <property type="entry name" value="CARBOXYPEPTIDASE REGULATORY REGION-CONTAINING"/>
    <property type="match status" value="1"/>
</dbReference>
<dbReference type="InterPro" id="IPR028994">
    <property type="entry name" value="Integrin_alpha_N"/>
</dbReference>
<feature type="domain" description="DUF11" evidence="5">
    <location>
        <begin position="1037"/>
        <end position="1146"/>
    </location>
</feature>
<evidence type="ECO:0000256" key="2">
    <source>
        <dbReference type="ARBA" id="ARBA00022525"/>
    </source>
</evidence>
<feature type="domain" description="DUF11" evidence="5">
    <location>
        <begin position="1167"/>
        <end position="1279"/>
    </location>
</feature>
<comment type="subcellular location">
    <subcellularLocation>
        <location evidence="1">Secreted</location>
    </subcellularLocation>
</comment>
<feature type="domain" description="SD-repeat containing protein B" evidence="6">
    <location>
        <begin position="2602"/>
        <end position="2716"/>
    </location>
</feature>
<dbReference type="InterPro" id="IPR033764">
    <property type="entry name" value="Sdr_B"/>
</dbReference>
<feature type="region of interest" description="Disordered" evidence="4">
    <location>
        <begin position="873"/>
        <end position="903"/>
    </location>
</feature>
<feature type="compositionally biased region" description="Polar residues" evidence="4">
    <location>
        <begin position="1132"/>
        <end position="1148"/>
    </location>
</feature>
<keyword evidence="2" id="KW-0964">Secreted</keyword>
<dbReference type="SUPFAM" id="SSF69318">
    <property type="entry name" value="Integrin alpha N-terminal domain"/>
    <property type="match status" value="2"/>
</dbReference>
<keyword evidence="3" id="KW-0732">Signal</keyword>
<dbReference type="Pfam" id="PF01345">
    <property type="entry name" value="DUF11"/>
    <property type="match status" value="5"/>
</dbReference>
<feature type="region of interest" description="Disordered" evidence="4">
    <location>
        <begin position="1006"/>
        <end position="1033"/>
    </location>
</feature>
<feature type="domain" description="SD-repeat containing protein B" evidence="6">
    <location>
        <begin position="2961"/>
        <end position="3042"/>
    </location>
</feature>
<feature type="domain" description="SD-repeat containing protein B" evidence="6">
    <location>
        <begin position="1887"/>
        <end position="1996"/>
    </location>
</feature>
<feature type="domain" description="SD-repeat containing protein B" evidence="6">
    <location>
        <begin position="1764"/>
        <end position="1882"/>
    </location>
</feature>
<feature type="domain" description="SD-repeat containing protein B" evidence="6">
    <location>
        <begin position="2367"/>
        <end position="2479"/>
    </location>
</feature>
<dbReference type="InterPro" id="IPR001434">
    <property type="entry name" value="OmcB-like_DUF11"/>
</dbReference>
<feature type="domain" description="SD-repeat containing protein B" evidence="6">
    <location>
        <begin position="2484"/>
        <end position="2596"/>
    </location>
</feature>
<reference evidence="8" key="1">
    <citation type="submission" date="2019-08" db="EMBL/GenBank/DDBJ databases">
        <title>Limnoglobus roseus gen. nov., sp. nov., a novel freshwater planctomycete with a giant genome from the family Gemmataceae.</title>
        <authorList>
            <person name="Kulichevskaya I.S."/>
            <person name="Naumoff D.G."/>
            <person name="Miroshnikov K."/>
            <person name="Ivanova A."/>
            <person name="Philippov D.A."/>
            <person name="Hakobyan A."/>
            <person name="Rijpstra I.C."/>
            <person name="Sinninghe Damste J.S."/>
            <person name="Liesack W."/>
            <person name="Dedysh S.N."/>
        </authorList>
    </citation>
    <scope>NUCLEOTIDE SEQUENCE [LARGE SCALE GENOMIC DNA]</scope>
    <source>
        <strain evidence="8">PX52</strain>
    </source>
</reference>
<evidence type="ECO:0000256" key="1">
    <source>
        <dbReference type="ARBA" id="ARBA00004613"/>
    </source>
</evidence>
<feature type="domain" description="SD-repeat containing protein B" evidence="6">
    <location>
        <begin position="2720"/>
        <end position="2810"/>
    </location>
</feature>
<evidence type="ECO:0000256" key="3">
    <source>
        <dbReference type="ARBA" id="ARBA00022729"/>
    </source>
</evidence>
<feature type="compositionally biased region" description="Polar residues" evidence="4">
    <location>
        <begin position="893"/>
        <end position="903"/>
    </location>
</feature>
<feature type="domain" description="SD-repeat containing protein B" evidence="6">
    <location>
        <begin position="2127"/>
        <end position="2239"/>
    </location>
</feature>
<dbReference type="InterPro" id="IPR013517">
    <property type="entry name" value="FG-GAP"/>
</dbReference>
<dbReference type="NCBIfam" id="TIGR01451">
    <property type="entry name" value="B_ant_repeat"/>
    <property type="match status" value="6"/>
</dbReference>
<dbReference type="Gene3D" id="2.60.40.10">
    <property type="entry name" value="Immunoglobulins"/>
    <property type="match status" value="19"/>
</dbReference>
<feature type="domain" description="SD-repeat containing protein B" evidence="6">
    <location>
        <begin position="1427"/>
        <end position="1506"/>
    </location>
</feature>
<organism evidence="7 8">
    <name type="scientific">Limnoglobus roseus</name>
    <dbReference type="NCBI Taxonomy" id="2598579"/>
    <lineage>
        <taxon>Bacteria</taxon>
        <taxon>Pseudomonadati</taxon>
        <taxon>Planctomycetota</taxon>
        <taxon>Planctomycetia</taxon>
        <taxon>Gemmatales</taxon>
        <taxon>Gemmataceae</taxon>
        <taxon>Limnoglobus</taxon>
    </lineage>
</organism>
<dbReference type="Pfam" id="PF13517">
    <property type="entry name" value="FG-GAP_3"/>
    <property type="match status" value="2"/>
</dbReference>
<accession>A0A5C1A7C8</accession>
<dbReference type="Pfam" id="PF17210">
    <property type="entry name" value="SdrD_B"/>
    <property type="match status" value="15"/>
</dbReference>
<feature type="domain" description="SD-repeat containing protein B" evidence="6">
    <location>
        <begin position="2245"/>
        <end position="2362"/>
    </location>
</feature>
<feature type="compositionally biased region" description="Low complexity" evidence="4">
    <location>
        <begin position="1012"/>
        <end position="1021"/>
    </location>
</feature>
<dbReference type="InterPro" id="IPR047589">
    <property type="entry name" value="DUF11_rpt"/>
</dbReference>
<feature type="domain" description="SD-repeat containing protein B" evidence="6">
    <location>
        <begin position="1532"/>
        <end position="1620"/>
    </location>
</feature>
<dbReference type="Gene3D" id="2.60.40.3080">
    <property type="match status" value="1"/>
</dbReference>
<feature type="domain" description="SD-repeat containing protein B" evidence="6">
    <location>
        <begin position="2840"/>
        <end position="2927"/>
    </location>
</feature>
<sequence>MIDFRKLNAQRLVAGASPRRRTSQKAVPSSIAVTQLEDRLQPAAPIQFFYLPLPEQPTLAALEVLGTGSQGSDMTSLTAITTTETGTTIYYDQWEDGYETNLASPTQASTQIWGDGNDANGIAPGFANDPAVLPAGTVLELRNDIPAKPRVPGNLFFDGSDRVGADKTVAISRAQFPVTGGSVIGATVETRDTRYYDTAFTSPVGTDTANASNMFDYAQLFVMAAQDNTLVEIDANHDGTYEQAVTLNQGQNLVSASNILQGAKVRASKPVQVDLITGPINSMYAARTYALFSDNQLASDYFTPVGTVSGTDAQGKSHADPVWLFVQNPSTTDTITVQYETQSASGTVAVLAPGASGRFVVPGDTGTRLFTPNNKKFAALGAHDAGGTVHDWGFSLQPISALSQIAVVGLGVGDSNDPPTSNTSPIWVTAARLSGAATTSVVYVDYDGNPATGPLTDPMGNHYNVAYTLNRLQAQRVADPDNNNSGMRLYTLDGALISTAWGEGPTALQGAPGFDAGTTIPALAVPEFYKFVDFAPGGDVNNDGYYNSGDVLRYTLRIRNIGSDPISSALLTDALPTAFVTYVANSTVANYGFGPTAVTDDGTGSAFPLDGSGYTVTPIAVGATITVSFNVVVNGGLPAGTTTVSNSGLLSYDVFNLPAVADATVRGTIGDTVFRDNNGNGVQDPGEPGIDGVTVNLVLDANGNGSIDGGDTVVDSAVTAGGGFYRFVDLSEGKYIVDVTDTANKLTGAAITGGTAPRAVTLGAGANFDTADFGYQYRTDLQVTKTDGRTTAVPGQAVTYTITVTNAGPLVANGATVTDTLPASLTGATWTASYSGGSSGPMTGNGSINATINLAVGGTATFTVTGTVDSTATGTLSNTVTVTPPADLGDPTPGNNSATDTDTLTPIADLSLTKTVNNTTANVGSNVVFTITVNNTGPSAATGVTVGDLLPTGVQYVGDNSGGTYNPVTGTWTIGNLGSTGSATLQITATVLASGNYTNYAQVTASTAADPDSTPNDNSTNQDDDDSVTLTPTPVADLSLTKTVNNATAAIGTNVVFTITVNNAGPSTATGVAVRDLLPSGLQYVSDNSAGAFNSGTGVWTIGSIANGGSRTLQITATVLASGNYTNYAQVSASGTLDPDSTPNNGQQAPDEDDDASATVTPTPVVDVSLTNTVNNPTANVGTNVVFTVTVSNAGPSTATSVTVQDLLPTGVQYVSDNSGGNYNPATGIWTVGALPLNGMATIQITATVLAAGNYTSYAQVATTAEQDSDSTPGDNSTNQDDNASVALTPTPVADLSLTKTVDNATPAVGTTVTFTLVVMNGGPSPATGVQVQDLLPAGLTFVSSSDASYNPAASDSVWDIPSIASGGSATLTIVARVNVASAGSITNYAQVIASNELDPDSTPNNGPRLPDEDDDASVTFTPTAITVGDTVFFDVSGDGTQQGSEPGIAGVTVTLTYLGANGVPGGGDDQVFTALTDSNGHYSITDLPAGKYTVATSGLPTGVTNQTLGFATLTLSGSRNDIDFGFNGPGQIGDRVFLDVNGNGQYDAGEGLDGVTVTLTGDLTGDGTKDTLTVVTANDGLYQFSNLRTPPAGLPYTIVIGTAGLPGGVTNTADPDGGTPNQANITLTAANPTTNTQDFGYQGSGSIGDRVFLDLNGNGVWNPGEGITGVTVTLTGDVDGDGVAESFSAVTDADGFYQIGNLPVNNPAGKMITYTVAVNPSALPTGIASSVDPDAIADGSTIFNLLVNPTRTDLDFGYKGTGTLGDRVWVDANGDGVQGPAASEPGLPGVGLTLTYFGQDGVFGTADDITTTSATNQAGTYGFANLPAGKFRVAVNPATLPGGTVVTADHDDAPAFPATLDGSANVVLTAGQTRSDADFGYRGPGSIGDRIFLDLNGDGAWNPGEGITGVTVTLTGDLNGDGTPEAFTAVTDADGFYQFPGLPVNNPAGKMITYTVAVSPSALPTGIASSVDPDAVADGSTTFNLLVNPTRTDLDFGYKGTGTLGDRVWVDANGDGVQGTTAQEPGLPGVGLTLTYFGQDGVFGTADDITTTTTTNQAGTYGFANLPAGSFRVAVTPATLPGGVTPTADRDDSPTFPVALDGAANVVLTAGQTRSDADFGYRGPGSIGDRIFLDLNGDGAWNPGEGITGVTVSLTGDLNGDGTPEAFTAVTDADGFYQFPGLPVTDAAGKAISYMVTVSPANLPAGVTNAIDPDGTADNTTTFDLSANPTRSDLDFGYKGTGVLGDRVWIDANGDGVQGPAASEPGLPGVGLTLTYFGQDGVFGTTDDITTTTTTNQAGTYGFANLPAGSFRIAANPATLPGGAVVTADRDDTPAFTPALDGSANVTLTAAQVRTDVDFGYRGPGAIGDRIFLDVNGDGTWNQGEGLAGATVTLTGDVNGDGTSETFTVVTDADGFYTFAGLPVTDPTGKAITYTVTVNPASLSAGLTNAVDPDGTPDNATTLTLTANPTRSDLDFGYRGPGSIGDRIFLDLNGDGVWNPGEGITGVTVTLTGDVDGDGSVETFSAVTDADGFYQMGNLPVNDPSGKAIAYTAAVSPANLPAGVANASDLDGTPDGTTTFNLSASPVRTDLDFGYKGTGVLGDRVWIDANGDGVQGSAAQEPGLPGVGLTLTYFGQDGIFGTADDITTTAVTGSTGMYTLANLPAGSFRVTIDPASLPTNVTPTADRDDFTPALDGAANVTLTVGQSRSDVDFGYKGAATVGDSIFVDQNGNGVQDPTEPGVPGATVNLQWAGPDGVLGTADDQTFRTTTDATGFYAFPGLPVFGTSDPYRITVTPPLTGLNPTADPDGVATPSVADLSIPANLPFDTADFGYDGRGQTLGGSVYTDLNGNGVRDAGEPGIAGVTVRLSGTNVFGSPVVDPATGLAYYEATTDANGQYTFTNVFPGTYTITELQPAAYTDGGEAAGTLGGTVTDDRVSGIVVGVGSTGTGYNFGENRPSSISGTVYRDDNANGVQNAGEPGIANVRVTLTGTDDRGNPVSITVVTDAAGNYTFAGLRAGTYRIAELQPAGLDQGQNSIGSAGGQLASTDNLDSIVLGAGVAAVNYQFAETNPVRPSAVAPLPPLSPPPAPATEISKRDFLASTPAAAAQTTVNVRTTPNFTALGSINTNRPLQFLSTAEGVGGNLVRVFDLTDGQERFRFEPFPGNPGGVRVATADVSGDGIPDIITAAGPGGAPRVIIYDGQTGAVRQDFLAFESTFTGGLYVSAADLDGDGQADLVISPDVGGGPRVRILGGGDPTRVVADLMGIDDSSFRGGARTAVADIDGDGTPDVVVGAGVGGGPRVAVWDGRSLLAGAPTHLVADWFAFESSLRNGVYLTVGDVDGDGKADVIAGAGPGGAPRVIAFSGAGLMAGQATLVANYFVGNTTDRGGVPVAAVDLDGDGKTEVFTGAGTGSTPMARFTNPRTGQVIDEFAAENLDFVGGIQVG</sequence>
<feature type="domain" description="SD-repeat containing protein B" evidence="6">
    <location>
        <begin position="668"/>
        <end position="745"/>
    </location>
</feature>
<evidence type="ECO:0000256" key="4">
    <source>
        <dbReference type="SAM" id="MobiDB-lite"/>
    </source>
</evidence>
<dbReference type="KEGG" id="lrs:PX52LOC_00961"/>
<dbReference type="GO" id="GO:0005576">
    <property type="term" value="C:extracellular region"/>
    <property type="evidence" value="ECO:0007669"/>
    <property type="project" value="UniProtKB-SubCell"/>
</dbReference>
<feature type="domain" description="SD-repeat containing protein B" evidence="6">
    <location>
        <begin position="1647"/>
        <end position="1736"/>
    </location>
</feature>
<feature type="region of interest" description="Disordered" evidence="4">
    <location>
        <begin position="1132"/>
        <end position="1160"/>
    </location>
</feature>
<evidence type="ECO:0000259" key="6">
    <source>
        <dbReference type="Pfam" id="PF17210"/>
    </source>
</evidence>
<feature type="domain" description="DUF11" evidence="5">
    <location>
        <begin position="1295"/>
        <end position="1406"/>
    </location>
</feature>
<feature type="domain" description="DUF11" evidence="5">
    <location>
        <begin position="780"/>
        <end position="900"/>
    </location>
</feature>
<dbReference type="OrthoDB" id="254354at2"/>
<keyword evidence="8" id="KW-1185">Reference proteome</keyword>
<dbReference type="InterPro" id="IPR051417">
    <property type="entry name" value="SDr/BOS_complex"/>
</dbReference>
<feature type="region of interest" description="Disordered" evidence="4">
    <location>
        <begin position="1264"/>
        <end position="1286"/>
    </location>
</feature>
<evidence type="ECO:0000313" key="8">
    <source>
        <dbReference type="Proteomes" id="UP000324974"/>
    </source>
</evidence>
<name>A0A5C1A7C8_9BACT</name>
<protein>
    <submittedName>
        <fullName evidence="7">Uncharacterized protein</fullName>
    </submittedName>
</protein>
<feature type="domain" description="DUF11" evidence="5">
    <location>
        <begin position="909"/>
        <end position="1020"/>
    </location>
</feature>